<reference evidence="2 3" key="1">
    <citation type="submission" date="2017-12" db="EMBL/GenBank/DDBJ databases">
        <title>Comparative genomics of Botrytis spp.</title>
        <authorList>
            <person name="Valero-Jimenez C.A."/>
            <person name="Tapia P."/>
            <person name="Veloso J."/>
            <person name="Silva-Moreno E."/>
            <person name="Staats M."/>
            <person name="Valdes J.H."/>
            <person name="Van Kan J.A.L."/>
        </authorList>
    </citation>
    <scope>NUCLEOTIDE SEQUENCE [LARGE SCALE GENOMIC DNA]</scope>
    <source>
        <strain evidence="2 3">Bp0003</strain>
    </source>
</reference>
<sequence length="197" mass="21433">MHDDMMIKDEILAHRFDLATDEIVNLDSTHGNFIFVHLQHHLRDFVGPGGLEDSDHFGDFEGSEGSEGLDRFGKPSAVVTAVAAVLVELQHSVYKPPQLVDFVGFADPGVVLVAVVVELGEVHHCLVSVVVVVAAAAASIAFANVVVAASLDAAVDSFETWVAVGVSHPLLEWIELKLQLYVHKKHEDFEQHVVEQV</sequence>
<evidence type="ECO:0000256" key="1">
    <source>
        <dbReference type="SAM" id="Phobius"/>
    </source>
</evidence>
<proteinExistence type="predicted"/>
<feature type="transmembrane region" description="Helical" evidence="1">
    <location>
        <begin position="126"/>
        <end position="151"/>
    </location>
</feature>
<dbReference type="EMBL" id="PQXI01000094">
    <property type="protein sequence ID" value="TGO24838.1"/>
    <property type="molecule type" value="Genomic_DNA"/>
</dbReference>
<name>A0A4Z1FN04_9HELO</name>
<dbReference type="Proteomes" id="UP000297910">
    <property type="component" value="Unassembled WGS sequence"/>
</dbReference>
<evidence type="ECO:0000313" key="2">
    <source>
        <dbReference type="EMBL" id="TGO24838.1"/>
    </source>
</evidence>
<protein>
    <submittedName>
        <fullName evidence="2">Uncharacterized protein</fullName>
    </submittedName>
</protein>
<dbReference type="AlphaFoldDB" id="A0A4Z1FN04"/>
<comment type="caution">
    <text evidence="2">The sequence shown here is derived from an EMBL/GenBank/DDBJ whole genome shotgun (WGS) entry which is preliminary data.</text>
</comment>
<evidence type="ECO:0000313" key="3">
    <source>
        <dbReference type="Proteomes" id="UP000297910"/>
    </source>
</evidence>
<gene>
    <name evidence="2" type="ORF">BPAE_0094g00430</name>
</gene>
<keyword evidence="1" id="KW-1133">Transmembrane helix</keyword>
<keyword evidence="1" id="KW-0472">Membrane</keyword>
<keyword evidence="1" id="KW-0812">Transmembrane</keyword>
<accession>A0A4Z1FN04</accession>
<keyword evidence="3" id="KW-1185">Reference proteome</keyword>
<organism evidence="2 3">
    <name type="scientific">Botrytis paeoniae</name>
    <dbReference type="NCBI Taxonomy" id="278948"/>
    <lineage>
        <taxon>Eukaryota</taxon>
        <taxon>Fungi</taxon>
        <taxon>Dikarya</taxon>
        <taxon>Ascomycota</taxon>
        <taxon>Pezizomycotina</taxon>
        <taxon>Leotiomycetes</taxon>
        <taxon>Helotiales</taxon>
        <taxon>Sclerotiniaceae</taxon>
        <taxon>Botrytis</taxon>
    </lineage>
</organism>